<dbReference type="Gene3D" id="2.60.40.1730">
    <property type="entry name" value="tricorn interacting facor f3 domain"/>
    <property type="match status" value="1"/>
</dbReference>
<protein>
    <recommendedName>
        <fullName evidence="5">Aminopeptidase N</fullName>
        <ecNumber evidence="4">3.4.11.2</ecNumber>
    </recommendedName>
    <alternativeName>
        <fullName evidence="12">Alanine aminopeptidase</fullName>
    </alternativeName>
    <alternativeName>
        <fullName evidence="13">Lysyl aminopeptidase</fullName>
    </alternativeName>
</protein>
<feature type="domain" description="Peptidase M1 membrane alanine aminopeptidase" evidence="14">
    <location>
        <begin position="237"/>
        <end position="448"/>
    </location>
</feature>
<dbReference type="GO" id="GO:0042277">
    <property type="term" value="F:peptide binding"/>
    <property type="evidence" value="ECO:0007669"/>
    <property type="project" value="TreeGrafter"/>
</dbReference>
<dbReference type="InterPro" id="IPR014782">
    <property type="entry name" value="Peptidase_M1_dom"/>
</dbReference>
<organism evidence="17 18">
    <name type="scientific">Kineosporia babensis</name>
    <dbReference type="NCBI Taxonomy" id="499548"/>
    <lineage>
        <taxon>Bacteria</taxon>
        <taxon>Bacillati</taxon>
        <taxon>Actinomycetota</taxon>
        <taxon>Actinomycetes</taxon>
        <taxon>Kineosporiales</taxon>
        <taxon>Kineosporiaceae</taxon>
        <taxon>Kineosporia</taxon>
    </lineage>
</organism>
<evidence type="ECO:0000259" key="14">
    <source>
        <dbReference type="Pfam" id="PF01433"/>
    </source>
</evidence>
<dbReference type="AlphaFoldDB" id="A0A9X1NAA4"/>
<dbReference type="GO" id="GO:0005737">
    <property type="term" value="C:cytoplasm"/>
    <property type="evidence" value="ECO:0007669"/>
    <property type="project" value="TreeGrafter"/>
</dbReference>
<dbReference type="Pfam" id="PF17900">
    <property type="entry name" value="Peptidase_M1_N"/>
    <property type="match status" value="1"/>
</dbReference>
<gene>
    <name evidence="17" type="primary">pepN</name>
    <name evidence="17" type="ORF">LR394_04775</name>
</gene>
<dbReference type="GO" id="GO:0016285">
    <property type="term" value="F:alanyl aminopeptidase activity"/>
    <property type="evidence" value="ECO:0007669"/>
    <property type="project" value="UniProtKB-EC"/>
</dbReference>
<evidence type="ECO:0000259" key="15">
    <source>
        <dbReference type="Pfam" id="PF11838"/>
    </source>
</evidence>
<evidence type="ECO:0000256" key="13">
    <source>
        <dbReference type="ARBA" id="ARBA00031533"/>
    </source>
</evidence>
<dbReference type="PRINTS" id="PR00756">
    <property type="entry name" value="ALADIPTASE"/>
</dbReference>
<comment type="cofactor">
    <cofactor evidence="2">
        <name>Zn(2+)</name>
        <dbReference type="ChEBI" id="CHEBI:29105"/>
    </cofactor>
</comment>
<evidence type="ECO:0000256" key="8">
    <source>
        <dbReference type="ARBA" id="ARBA00022723"/>
    </source>
</evidence>
<evidence type="ECO:0000313" key="17">
    <source>
        <dbReference type="EMBL" id="MCD5310199.1"/>
    </source>
</evidence>
<dbReference type="Pfam" id="PF11838">
    <property type="entry name" value="ERAP1_C"/>
    <property type="match status" value="1"/>
</dbReference>
<dbReference type="EMBL" id="JAJOMB010000002">
    <property type="protein sequence ID" value="MCD5310199.1"/>
    <property type="molecule type" value="Genomic_DNA"/>
</dbReference>
<evidence type="ECO:0000256" key="4">
    <source>
        <dbReference type="ARBA" id="ARBA00012564"/>
    </source>
</evidence>
<keyword evidence="6 17" id="KW-0031">Aminopeptidase</keyword>
<reference evidence="17" key="1">
    <citation type="submission" date="2021-11" db="EMBL/GenBank/DDBJ databases">
        <title>Streptomyces corallinus and Kineosporia corallina sp. nov., two new coral-derived marine actinobacteria.</title>
        <authorList>
            <person name="Buangrab K."/>
            <person name="Sutthacheep M."/>
            <person name="Yeemin T."/>
            <person name="Harunari E."/>
            <person name="Igarashi Y."/>
            <person name="Sripreechasak P."/>
            <person name="Kanchanasin P."/>
            <person name="Tanasupawat S."/>
            <person name="Phongsopitanun W."/>
        </authorList>
    </citation>
    <scope>NUCLEOTIDE SEQUENCE</scope>
    <source>
        <strain evidence="17">JCM 31032</strain>
    </source>
</reference>
<dbReference type="InterPro" id="IPR042097">
    <property type="entry name" value="Aminopeptidase_N-like_N_sf"/>
</dbReference>
<proteinExistence type="inferred from homology"/>
<dbReference type="GO" id="GO:0070006">
    <property type="term" value="F:metalloaminopeptidase activity"/>
    <property type="evidence" value="ECO:0007669"/>
    <property type="project" value="TreeGrafter"/>
</dbReference>
<dbReference type="NCBIfam" id="TIGR02412">
    <property type="entry name" value="pepN_strep_liv"/>
    <property type="match status" value="1"/>
</dbReference>
<keyword evidence="8" id="KW-0479">Metal-binding</keyword>
<feature type="domain" description="ERAP1-like C-terminal" evidence="15">
    <location>
        <begin position="530"/>
        <end position="840"/>
    </location>
</feature>
<dbReference type="PANTHER" id="PTHR11533">
    <property type="entry name" value="PROTEASE M1 ZINC METALLOPROTEASE"/>
    <property type="match status" value="1"/>
</dbReference>
<evidence type="ECO:0000256" key="5">
    <source>
        <dbReference type="ARBA" id="ARBA00015611"/>
    </source>
</evidence>
<dbReference type="EC" id="3.4.11.2" evidence="4"/>
<dbReference type="InterPro" id="IPR027268">
    <property type="entry name" value="Peptidase_M4/M1_CTD_sf"/>
</dbReference>
<keyword evidence="7" id="KW-0645">Protease</keyword>
<dbReference type="Proteomes" id="UP001138997">
    <property type="component" value="Unassembled WGS sequence"/>
</dbReference>
<evidence type="ECO:0000256" key="12">
    <source>
        <dbReference type="ARBA" id="ARBA00029811"/>
    </source>
</evidence>
<comment type="catalytic activity">
    <reaction evidence="1">
        <text>Release of an N-terminal amino acid, Xaa-|-Yaa- from a peptide, amide or arylamide. Xaa is preferably Ala, but may be most amino acids including Pro (slow action). When a terminal hydrophobic residue is followed by a prolyl residue, the two may be released as an intact Xaa-Pro dipeptide.</text>
        <dbReference type="EC" id="3.4.11.2"/>
    </reaction>
</comment>
<evidence type="ECO:0000256" key="7">
    <source>
        <dbReference type="ARBA" id="ARBA00022670"/>
    </source>
</evidence>
<dbReference type="InterPro" id="IPR001930">
    <property type="entry name" value="Peptidase_M1"/>
</dbReference>
<keyword evidence="18" id="KW-1185">Reference proteome</keyword>
<evidence type="ECO:0000256" key="6">
    <source>
        <dbReference type="ARBA" id="ARBA00022438"/>
    </source>
</evidence>
<comment type="similarity">
    <text evidence="3">Belongs to the peptidase M1 family.</text>
</comment>
<dbReference type="GO" id="GO:0005615">
    <property type="term" value="C:extracellular space"/>
    <property type="evidence" value="ECO:0007669"/>
    <property type="project" value="TreeGrafter"/>
</dbReference>
<sequence>MPGTNLTRDEAAARAAVFTVQSYDIDLDLTGGEETFTSRTTVKFTAVGTLPEELFIDLIAPTVHEVVLNGVALDVSQVVSTARIALPGVTTGANELQVVADAAYMQTGEGLHRFVDPVDGETYLYTQFEVADARRVFACFDQPDLKAVYTWTVKAPSHWQVVTVATAVEPEPAENGTAVWRFGPTELMSPYVTALVAGPYHRVTDELTVRDGRTIPLGVFCRKSLAEHLDADNVIAITKAGFAWFEKTFDCDYPFPKYDQLFVPEFNAGAMENAGTVTITEVYVFRSRVPEALIERRALTILHELAHMWFGDLVTMRWWDDLWLNESFAEYASTRCQAEATRWATSWTTFSSAEKSWAYRQDQLSSTHPIVADIRDLEDVEVNFDGITYAKGASVLKQLVHWVGEKDFDAGLRQYFKTHAWQNTTLKDLLGHLEQTSGRDLDSWSKAWLQTAGVNTLRPVVETGEDRVITRFAIAQEAAAEYPHLRPHRLVVGGYDLVEGKLRRTTRIELDVAGELTEVPQLSGKARPDLILINDEDLAYTKIRLDAGSLDTAMGHLADFEDSLARTLVWGAAWDMTRDAELPARSFVDLVLSNIASVDDPSVAQTLLRQLAATLESYVAPEFRKETVATAADRLFALLKTAEPGSDMQLLLARSFAAHAGTPEQLAAVETLLSGALSIDGLAVDTEMRWGLLIALVAGGTVGESEIAAELARDDTATGRVHAAAARAAIPTPEAKAAAFKSVVEDGDLPNTVQQAVIGGFGRVHDRSLLAPYVAPYFASLTKVYAERTNEMSAQIATGLYPSAQPVLEVLAATEQWLADSEAEPALRRLVVEGRDAVARAGRAQERDLRG</sequence>
<evidence type="ECO:0000256" key="10">
    <source>
        <dbReference type="ARBA" id="ARBA00022833"/>
    </source>
</evidence>
<dbReference type="SUPFAM" id="SSF63737">
    <property type="entry name" value="Leukotriene A4 hydrolase N-terminal domain"/>
    <property type="match status" value="1"/>
</dbReference>
<keyword evidence="10" id="KW-0862">Zinc</keyword>
<dbReference type="SUPFAM" id="SSF55486">
    <property type="entry name" value="Metalloproteases ('zincins'), catalytic domain"/>
    <property type="match status" value="1"/>
</dbReference>
<dbReference type="GO" id="GO:0006508">
    <property type="term" value="P:proteolysis"/>
    <property type="evidence" value="ECO:0007669"/>
    <property type="project" value="UniProtKB-KW"/>
</dbReference>
<evidence type="ECO:0000259" key="16">
    <source>
        <dbReference type="Pfam" id="PF17900"/>
    </source>
</evidence>
<evidence type="ECO:0000256" key="3">
    <source>
        <dbReference type="ARBA" id="ARBA00010136"/>
    </source>
</evidence>
<evidence type="ECO:0000256" key="11">
    <source>
        <dbReference type="ARBA" id="ARBA00023049"/>
    </source>
</evidence>
<dbReference type="Pfam" id="PF01433">
    <property type="entry name" value="Peptidase_M1"/>
    <property type="match status" value="1"/>
</dbReference>
<dbReference type="InterPro" id="IPR045357">
    <property type="entry name" value="Aminopeptidase_N-like_N"/>
</dbReference>
<keyword evidence="11" id="KW-0482">Metalloprotease</keyword>
<dbReference type="InterPro" id="IPR050344">
    <property type="entry name" value="Peptidase_M1_aminopeptidases"/>
</dbReference>
<accession>A0A9X1NAA4</accession>
<comment type="caution">
    <text evidence="17">The sequence shown here is derived from an EMBL/GenBank/DDBJ whole genome shotgun (WGS) entry which is preliminary data.</text>
</comment>
<dbReference type="InterPro" id="IPR012778">
    <property type="entry name" value="Pept_M1_aminopeptidase"/>
</dbReference>
<dbReference type="GO" id="GO:0008270">
    <property type="term" value="F:zinc ion binding"/>
    <property type="evidence" value="ECO:0007669"/>
    <property type="project" value="InterPro"/>
</dbReference>
<dbReference type="FunFam" id="2.60.40.1730:FF:000010">
    <property type="entry name" value="Putative aminopeptidase N"/>
    <property type="match status" value="1"/>
</dbReference>
<dbReference type="GO" id="GO:0043171">
    <property type="term" value="P:peptide catabolic process"/>
    <property type="evidence" value="ECO:0007669"/>
    <property type="project" value="TreeGrafter"/>
</dbReference>
<dbReference type="CDD" id="cd09602">
    <property type="entry name" value="M1_APN"/>
    <property type="match status" value="1"/>
</dbReference>
<dbReference type="FunFam" id="1.10.390.10:FF:000004">
    <property type="entry name" value="Aminopeptidase N"/>
    <property type="match status" value="1"/>
</dbReference>
<evidence type="ECO:0000256" key="9">
    <source>
        <dbReference type="ARBA" id="ARBA00022801"/>
    </source>
</evidence>
<dbReference type="InterPro" id="IPR024571">
    <property type="entry name" value="ERAP1-like_C_dom"/>
</dbReference>
<keyword evidence="9 17" id="KW-0378">Hydrolase</keyword>
<evidence type="ECO:0000256" key="2">
    <source>
        <dbReference type="ARBA" id="ARBA00001947"/>
    </source>
</evidence>
<dbReference type="GO" id="GO:0016020">
    <property type="term" value="C:membrane"/>
    <property type="evidence" value="ECO:0007669"/>
    <property type="project" value="TreeGrafter"/>
</dbReference>
<feature type="domain" description="Aminopeptidase N-like N-terminal" evidence="16">
    <location>
        <begin position="21"/>
        <end position="192"/>
    </location>
</feature>
<evidence type="ECO:0000256" key="1">
    <source>
        <dbReference type="ARBA" id="ARBA00000098"/>
    </source>
</evidence>
<dbReference type="RefSeq" id="WP_231439126.1">
    <property type="nucleotide sequence ID" value="NZ_JAJOMB010000002.1"/>
</dbReference>
<dbReference type="Gene3D" id="1.10.390.10">
    <property type="entry name" value="Neutral Protease Domain 2"/>
    <property type="match status" value="1"/>
</dbReference>
<name>A0A9X1NAA4_9ACTN</name>
<dbReference type="PANTHER" id="PTHR11533:SF174">
    <property type="entry name" value="PUROMYCIN-SENSITIVE AMINOPEPTIDASE-RELATED"/>
    <property type="match status" value="1"/>
</dbReference>
<evidence type="ECO:0000313" key="18">
    <source>
        <dbReference type="Proteomes" id="UP001138997"/>
    </source>
</evidence>